<dbReference type="Pfam" id="PF14027">
    <property type="entry name" value="Questin_oxidase"/>
    <property type="match status" value="1"/>
</dbReference>
<gene>
    <name evidence="3" type="ORF">GCM10009733_013310</name>
</gene>
<feature type="region of interest" description="Disordered" evidence="2">
    <location>
        <begin position="159"/>
        <end position="193"/>
    </location>
</feature>
<reference evidence="3 4" key="1">
    <citation type="journal article" date="2019" name="Int. J. Syst. Evol. Microbiol.">
        <title>The Global Catalogue of Microorganisms (GCM) 10K type strain sequencing project: providing services to taxonomists for standard genome sequencing and annotation.</title>
        <authorList>
            <consortium name="The Broad Institute Genomics Platform"/>
            <consortium name="The Broad Institute Genome Sequencing Center for Infectious Disease"/>
            <person name="Wu L."/>
            <person name="Ma J."/>
        </authorList>
    </citation>
    <scope>NUCLEOTIDE SEQUENCE [LARGE SCALE GENOMIC DNA]</scope>
    <source>
        <strain evidence="3 4">JCM 13929</strain>
    </source>
</reference>
<evidence type="ECO:0000313" key="3">
    <source>
        <dbReference type="EMBL" id="GAA1618326.1"/>
    </source>
</evidence>
<protein>
    <submittedName>
        <fullName evidence="3">Questin oxidase family protein</fullName>
    </submittedName>
</protein>
<organism evidence="3 4">
    <name type="scientific">Nonomuraea maheshkhaliensis</name>
    <dbReference type="NCBI Taxonomy" id="419590"/>
    <lineage>
        <taxon>Bacteria</taxon>
        <taxon>Bacillati</taxon>
        <taxon>Actinomycetota</taxon>
        <taxon>Actinomycetes</taxon>
        <taxon>Streptosporangiales</taxon>
        <taxon>Streptosporangiaceae</taxon>
        <taxon>Nonomuraea</taxon>
    </lineage>
</organism>
<keyword evidence="4" id="KW-1185">Reference proteome</keyword>
<evidence type="ECO:0000256" key="1">
    <source>
        <dbReference type="ARBA" id="ARBA00023002"/>
    </source>
</evidence>
<dbReference type="EMBL" id="BAAAMU010000006">
    <property type="protein sequence ID" value="GAA1618326.1"/>
    <property type="molecule type" value="Genomic_DNA"/>
</dbReference>
<dbReference type="InterPro" id="IPR025337">
    <property type="entry name" value="Questin_oxidase-like"/>
</dbReference>
<dbReference type="Proteomes" id="UP001500064">
    <property type="component" value="Unassembled WGS sequence"/>
</dbReference>
<evidence type="ECO:0000313" key="4">
    <source>
        <dbReference type="Proteomes" id="UP001500064"/>
    </source>
</evidence>
<name>A0ABN2EUG5_9ACTN</name>
<accession>A0ABN2EUG5</accession>
<evidence type="ECO:0000256" key="2">
    <source>
        <dbReference type="SAM" id="MobiDB-lite"/>
    </source>
</evidence>
<keyword evidence="1" id="KW-0560">Oxidoreductase</keyword>
<comment type="caution">
    <text evidence="3">The sequence shown here is derived from an EMBL/GenBank/DDBJ whole genome shotgun (WGS) entry which is preliminary data.</text>
</comment>
<proteinExistence type="predicted"/>
<sequence>MDEAYGRLHTTGPEFDGWLSNHGPMAVESMVRHGYGREVHRWLDTYVGRLDELPRGSSPIEAAEWREALGDPGRLGDWLAYFDRELREQPWRAVLGTWWPRLLPGIAAGATHGVIRTGHAIHALLGQEDEPRIAELGQALGYWAARWQAIAGFDALSGTAGPERAGTPAGTNGPERAVSGAPDGTAGPEQALAGVPRVPDQSADINHRLGQLADLTGWGSSLAALKPAADPQQARAYLTELADAATLRYATHAHGNAVMLVHTATAPTAVLRALPALPAEVWVASFNAAWAAGAAVTAAYAPDEPAPRGDLPAGPAEAEEAFELAVRHGDEHVIKLADTALDVYQRTDDPDALAAVVRAAGLIKPLR</sequence>